<dbReference type="EMBL" id="CM002296">
    <property type="protein sequence ID" value="ESW08211.1"/>
    <property type="molecule type" value="Genomic_DNA"/>
</dbReference>
<feature type="compositionally biased region" description="Polar residues" evidence="1">
    <location>
        <begin position="215"/>
        <end position="225"/>
    </location>
</feature>
<feature type="compositionally biased region" description="Polar residues" evidence="1">
    <location>
        <begin position="295"/>
        <end position="313"/>
    </location>
</feature>
<dbReference type="AlphaFoldDB" id="V7AVH0"/>
<reference evidence="3" key="1">
    <citation type="journal article" date="2014" name="Nat. Genet.">
        <title>A reference genome for common bean and genome-wide analysis of dual domestications.</title>
        <authorList>
            <person name="Schmutz J."/>
            <person name="McClean P.E."/>
            <person name="Mamidi S."/>
            <person name="Wu G.A."/>
            <person name="Cannon S.B."/>
            <person name="Grimwood J."/>
            <person name="Jenkins J."/>
            <person name="Shu S."/>
            <person name="Song Q."/>
            <person name="Chavarro C."/>
            <person name="Torres-Torres M."/>
            <person name="Geffroy V."/>
            <person name="Moghaddam S.M."/>
            <person name="Gao D."/>
            <person name="Abernathy B."/>
            <person name="Barry K."/>
            <person name="Blair M."/>
            <person name="Brick M.A."/>
            <person name="Chovatia M."/>
            <person name="Gepts P."/>
            <person name="Goodstein D.M."/>
            <person name="Gonzales M."/>
            <person name="Hellsten U."/>
            <person name="Hyten D.L."/>
            <person name="Jia G."/>
            <person name="Kelly J.D."/>
            <person name="Kudrna D."/>
            <person name="Lee R."/>
            <person name="Richard M.M."/>
            <person name="Miklas P.N."/>
            <person name="Osorno J.M."/>
            <person name="Rodrigues J."/>
            <person name="Thareau V."/>
            <person name="Urrea C.A."/>
            <person name="Wang M."/>
            <person name="Yu Y."/>
            <person name="Zhang M."/>
            <person name="Wing R.A."/>
            <person name="Cregan P.B."/>
            <person name="Rokhsar D.S."/>
            <person name="Jackson S.A."/>
        </authorList>
    </citation>
    <scope>NUCLEOTIDE SEQUENCE [LARGE SCALE GENOMIC DNA]</scope>
    <source>
        <strain evidence="3">cv. G19833</strain>
    </source>
</reference>
<feature type="region of interest" description="Disordered" evidence="1">
    <location>
        <begin position="264"/>
        <end position="342"/>
    </location>
</feature>
<organism evidence="2 3">
    <name type="scientific">Phaseolus vulgaris</name>
    <name type="common">Kidney bean</name>
    <name type="synonym">French bean</name>
    <dbReference type="NCBI Taxonomy" id="3885"/>
    <lineage>
        <taxon>Eukaryota</taxon>
        <taxon>Viridiplantae</taxon>
        <taxon>Streptophyta</taxon>
        <taxon>Embryophyta</taxon>
        <taxon>Tracheophyta</taxon>
        <taxon>Spermatophyta</taxon>
        <taxon>Magnoliopsida</taxon>
        <taxon>eudicotyledons</taxon>
        <taxon>Gunneridae</taxon>
        <taxon>Pentapetalae</taxon>
        <taxon>rosids</taxon>
        <taxon>fabids</taxon>
        <taxon>Fabales</taxon>
        <taxon>Fabaceae</taxon>
        <taxon>Papilionoideae</taxon>
        <taxon>50 kb inversion clade</taxon>
        <taxon>NPAAA clade</taxon>
        <taxon>indigoferoid/millettioid clade</taxon>
        <taxon>Phaseoleae</taxon>
        <taxon>Phaseolus</taxon>
    </lineage>
</organism>
<proteinExistence type="predicted"/>
<accession>V7AVH0</accession>
<keyword evidence="3" id="KW-1185">Reference proteome</keyword>
<feature type="region of interest" description="Disordered" evidence="1">
    <location>
        <begin position="215"/>
        <end position="237"/>
    </location>
</feature>
<name>V7AVH0_PHAVU</name>
<gene>
    <name evidence="2" type="ORF">PHAVU_009G028200g</name>
</gene>
<sequence length="374" mass="41325">MHSLLVFSIRSPQSFTTVHNQVGSHASELQQLAVLRSQNSVRPVYPTWPRSEAYTNFQPALTRMPTNPFQQGYRPVLPDPAAPFGSSLANYAQNPILQATRGFSFASGSSLHSTYGPLFGNQDRGQHPYPQVRMPNAHGQQSSASVQQWLQISEYNQRMMNPNLQRQINTVGSQTLISGILGHSSTRTTEVTSSRVPNSREAEIAQILRMQQEAALSTNEVQTSRDTGKRLATSSTGIQNSETLQRILNMNSARSAGLNTRFITEQISNSMPTERVPYVPPRRGRPPKRRDLEGPSSSQPRKSQKASSQNARGGTSVAPQGALRTPESIIHRDQNAIPNPLSASSHFLETAYDMEFEMQGRPLDPKLFKPPPGN</sequence>
<dbReference type="OrthoDB" id="1436136at2759"/>
<evidence type="ECO:0000313" key="3">
    <source>
        <dbReference type="Proteomes" id="UP000000226"/>
    </source>
</evidence>
<evidence type="ECO:0000313" key="2">
    <source>
        <dbReference type="EMBL" id="ESW08211.1"/>
    </source>
</evidence>
<dbReference type="Proteomes" id="UP000000226">
    <property type="component" value="Chromosome 9"/>
</dbReference>
<protein>
    <submittedName>
        <fullName evidence="2">Uncharacterized protein</fullName>
    </submittedName>
</protein>
<evidence type="ECO:0000256" key="1">
    <source>
        <dbReference type="SAM" id="MobiDB-lite"/>
    </source>
</evidence>
<dbReference type="Gramene" id="ESW08211">
    <property type="protein sequence ID" value="ESW08211"/>
    <property type="gene ID" value="PHAVU_009G028200g"/>
</dbReference>